<dbReference type="AlphaFoldDB" id="A0A0A9FR87"/>
<sequence length="19" mass="2316">MKGDRLGRKTRAHKLFRMN</sequence>
<evidence type="ECO:0000313" key="1">
    <source>
        <dbReference type="EMBL" id="JAE13744.1"/>
    </source>
</evidence>
<reference evidence="1" key="2">
    <citation type="journal article" date="2015" name="Data Brief">
        <title>Shoot transcriptome of the giant reed, Arundo donax.</title>
        <authorList>
            <person name="Barrero R.A."/>
            <person name="Guerrero F.D."/>
            <person name="Moolhuijzen P."/>
            <person name="Goolsby J.A."/>
            <person name="Tidwell J."/>
            <person name="Bellgard S.E."/>
            <person name="Bellgard M.I."/>
        </authorList>
    </citation>
    <scope>NUCLEOTIDE SEQUENCE</scope>
    <source>
        <tissue evidence="1">Shoot tissue taken approximately 20 cm above the soil surface</tissue>
    </source>
</reference>
<protein>
    <submittedName>
        <fullName evidence="1">Uncharacterized protein</fullName>
    </submittedName>
</protein>
<name>A0A0A9FR87_ARUDO</name>
<accession>A0A0A9FR87</accession>
<reference evidence="1" key="1">
    <citation type="submission" date="2014-09" db="EMBL/GenBank/DDBJ databases">
        <authorList>
            <person name="Magalhaes I.L.F."/>
            <person name="Oliveira U."/>
            <person name="Santos F.R."/>
            <person name="Vidigal T.H.D.A."/>
            <person name="Brescovit A.D."/>
            <person name="Santos A.J."/>
        </authorList>
    </citation>
    <scope>NUCLEOTIDE SEQUENCE</scope>
    <source>
        <tissue evidence="1">Shoot tissue taken approximately 20 cm above the soil surface</tissue>
    </source>
</reference>
<dbReference type="EMBL" id="GBRH01184152">
    <property type="protein sequence ID" value="JAE13744.1"/>
    <property type="molecule type" value="Transcribed_RNA"/>
</dbReference>
<organism evidence="1">
    <name type="scientific">Arundo donax</name>
    <name type="common">Giant reed</name>
    <name type="synonym">Donax arundinaceus</name>
    <dbReference type="NCBI Taxonomy" id="35708"/>
    <lineage>
        <taxon>Eukaryota</taxon>
        <taxon>Viridiplantae</taxon>
        <taxon>Streptophyta</taxon>
        <taxon>Embryophyta</taxon>
        <taxon>Tracheophyta</taxon>
        <taxon>Spermatophyta</taxon>
        <taxon>Magnoliopsida</taxon>
        <taxon>Liliopsida</taxon>
        <taxon>Poales</taxon>
        <taxon>Poaceae</taxon>
        <taxon>PACMAD clade</taxon>
        <taxon>Arundinoideae</taxon>
        <taxon>Arundineae</taxon>
        <taxon>Arundo</taxon>
    </lineage>
</organism>
<proteinExistence type="predicted"/>